<evidence type="ECO:0008006" key="3">
    <source>
        <dbReference type="Google" id="ProtNLM"/>
    </source>
</evidence>
<name>A0A6M4PLH6_9ACTN</name>
<reference evidence="1 2" key="1">
    <citation type="submission" date="2020-05" db="EMBL/GenBank/DDBJ databases">
        <authorList>
            <person name="Li K."/>
        </authorList>
    </citation>
    <scope>NUCLEOTIDE SEQUENCE [LARGE SCALE GENOMIC DNA]</scope>
    <source>
        <strain evidence="2">jing01</strain>
    </source>
</reference>
<dbReference type="KEGG" id="sarg:HKX69_22420"/>
<sequence length="580" mass="64453">MAEQQPRRKPLVHPKPTPTTVKQLYGTAFRCAKPGCLRPLYRMNDDTGEWLLNSSVAHIHARSEGGPRWAPEMSASENQSASNLLPLCNDHAAEIDDTPEHYPADLLREWKREQLQEYRNLNRSWPVNDAQVEEISAVSFESRQAGITHAGSGAVIGAVRCSGLMVETARSRRLQASGVVDAWNAARDRATRTMPVFNQNGERLRVEPPRIETDPIRAALLDSLNGARAALQDHMVLLVAELHAVQAASPKLGPWCNWVEQAARQLTHAAGRWENPPEPDSEVLSEAAKELTRAAQMLAGAWRGDDVTDPPVSLTLLQSQDDETDVAREARLHRELLDRAKPWSRVTHRQFDADLYDELVCAAGNVAHLPQLLSLLPVGLDMTTRLAAGVARNADDSTLRTLIDRAGEIRPLAVAGFVLKHLAIMAAETNRDEIRDTAHEKVRQILLAEHWQDVEVWAANQAYVLHLLHWTAQFSDPSRVRTTLELALEQDADLLPLLLAGVAQWSEPLDDGRGGVIRGPSSRIDRLPDWFPTTFVLALISERMPDVVAADEDTSERYTDQAQRYASQVLWLAAGNSSTW</sequence>
<proteinExistence type="predicted"/>
<dbReference type="EMBL" id="CP053189">
    <property type="protein sequence ID" value="QJS11901.1"/>
    <property type="molecule type" value="Genomic_DNA"/>
</dbReference>
<dbReference type="Proteomes" id="UP000502641">
    <property type="component" value="Chromosome"/>
</dbReference>
<dbReference type="AlphaFoldDB" id="A0A6M4PLH6"/>
<gene>
    <name evidence="1" type="ORF">HKX69_22420</name>
</gene>
<evidence type="ECO:0000313" key="2">
    <source>
        <dbReference type="Proteomes" id="UP000502641"/>
    </source>
</evidence>
<protein>
    <recommendedName>
        <fullName evidence="3">HNH endonuclease</fullName>
    </recommendedName>
</protein>
<evidence type="ECO:0000313" key="1">
    <source>
        <dbReference type="EMBL" id="QJS11901.1"/>
    </source>
</evidence>
<accession>A0A6M4PLH6</accession>
<dbReference type="RefSeq" id="WP_171156173.1">
    <property type="nucleotide sequence ID" value="NZ_CP053189.1"/>
</dbReference>
<organism evidence="1 2">
    <name type="scientific">Streptomyces argyrophylli</name>
    <dbReference type="NCBI Taxonomy" id="2726118"/>
    <lineage>
        <taxon>Bacteria</taxon>
        <taxon>Bacillati</taxon>
        <taxon>Actinomycetota</taxon>
        <taxon>Actinomycetes</taxon>
        <taxon>Kitasatosporales</taxon>
        <taxon>Streptomycetaceae</taxon>
        <taxon>Streptomyces</taxon>
    </lineage>
</organism>
<keyword evidence="2" id="KW-1185">Reference proteome</keyword>